<evidence type="ECO:0000313" key="3">
    <source>
        <dbReference type="Proteomes" id="UP001595630"/>
    </source>
</evidence>
<reference evidence="3" key="1">
    <citation type="journal article" date="2019" name="Int. J. Syst. Evol. Microbiol.">
        <title>The Global Catalogue of Microorganisms (GCM) 10K type strain sequencing project: providing services to taxonomists for standard genome sequencing and annotation.</title>
        <authorList>
            <consortium name="The Broad Institute Genomics Platform"/>
            <consortium name="The Broad Institute Genome Sequencing Center for Infectious Disease"/>
            <person name="Wu L."/>
            <person name="Ma J."/>
        </authorList>
    </citation>
    <scope>NUCLEOTIDE SEQUENCE [LARGE SCALE GENOMIC DNA]</scope>
    <source>
        <strain evidence="3">KCTC 42447</strain>
    </source>
</reference>
<sequence length="332" mass="36661">MRNQHLQLRQLHQPLIRRICLALLAVIWLAGCARTPFVAVDEGHLPRQAELSEVPFFPQEEYQCGPAALATMLNHRGLASTPEGLVDRVYLPERQGSLQVEMVAAARAHGLLVYSLAPRMETLLAEVAAGNPVLVLQNLAFNRWPQWHFAVVVGYDLDEQIVILRSGTEARRKEGFREFQRAWFKGQRWAVLTVQPGQIPHSAELAPWLEAASDLEETGQQMAAEQAYAAAVEHWDSGLALFALANSQYQRGDGSSAEQSLRDSLRVTPDFAPGWFNLSHLLAEGNCLDEAASARACAARLSPQDSRFRTELALPLTDEGAACRPLPACPVD</sequence>
<dbReference type="Gene3D" id="3.90.70.10">
    <property type="entry name" value="Cysteine proteinases"/>
    <property type="match status" value="1"/>
</dbReference>
<name>A0ABV7TB20_9GAMM</name>
<dbReference type="PROSITE" id="PS51257">
    <property type="entry name" value="PROKAR_LIPOPROTEIN"/>
    <property type="match status" value="1"/>
</dbReference>
<proteinExistence type="predicted"/>
<dbReference type="NCBIfam" id="NF033920">
    <property type="entry name" value="C39_PA2778_fam"/>
    <property type="match status" value="1"/>
</dbReference>
<dbReference type="CDD" id="cd02549">
    <property type="entry name" value="Peptidase_C39A"/>
    <property type="match status" value="1"/>
</dbReference>
<dbReference type="EMBL" id="JBHRXZ010000024">
    <property type="protein sequence ID" value="MFC3608856.1"/>
    <property type="molecule type" value="Genomic_DNA"/>
</dbReference>
<accession>A0ABV7TB20</accession>
<dbReference type="Pfam" id="PF13529">
    <property type="entry name" value="Peptidase_C39_2"/>
    <property type="match status" value="1"/>
</dbReference>
<dbReference type="Proteomes" id="UP001595630">
    <property type="component" value="Unassembled WGS sequence"/>
</dbReference>
<comment type="caution">
    <text evidence="2">The sequence shown here is derived from an EMBL/GenBank/DDBJ whole genome shotgun (WGS) entry which is preliminary data.</text>
</comment>
<dbReference type="Gene3D" id="1.25.40.10">
    <property type="entry name" value="Tetratricopeptide repeat domain"/>
    <property type="match status" value="1"/>
</dbReference>
<dbReference type="InterPro" id="IPR039563">
    <property type="entry name" value="Peptidase_C39_single_dom"/>
</dbReference>
<evidence type="ECO:0000313" key="2">
    <source>
        <dbReference type="EMBL" id="MFC3608856.1"/>
    </source>
</evidence>
<feature type="domain" description="Peptidase C39-like" evidence="1">
    <location>
        <begin position="53"/>
        <end position="163"/>
    </location>
</feature>
<dbReference type="InterPro" id="IPR039564">
    <property type="entry name" value="Peptidase_C39-like"/>
</dbReference>
<evidence type="ECO:0000259" key="1">
    <source>
        <dbReference type="Pfam" id="PF13529"/>
    </source>
</evidence>
<organism evidence="2 3">
    <name type="scientific">Stutzerimonas tarimensis</name>
    <dbReference type="NCBI Taxonomy" id="1507735"/>
    <lineage>
        <taxon>Bacteria</taxon>
        <taxon>Pseudomonadati</taxon>
        <taxon>Pseudomonadota</taxon>
        <taxon>Gammaproteobacteria</taxon>
        <taxon>Pseudomonadales</taxon>
        <taxon>Pseudomonadaceae</taxon>
        <taxon>Stutzerimonas</taxon>
    </lineage>
</organism>
<dbReference type="RefSeq" id="WP_386365873.1">
    <property type="nucleotide sequence ID" value="NZ_JBHRXZ010000024.1"/>
</dbReference>
<gene>
    <name evidence="2" type="ORF">ACFOMF_13805</name>
</gene>
<dbReference type="InterPro" id="IPR011990">
    <property type="entry name" value="TPR-like_helical_dom_sf"/>
</dbReference>
<dbReference type="SUPFAM" id="SSF48452">
    <property type="entry name" value="TPR-like"/>
    <property type="match status" value="1"/>
</dbReference>
<protein>
    <submittedName>
        <fullName evidence="2">PA2778 family cysteine peptidase</fullName>
    </submittedName>
</protein>
<keyword evidence="3" id="KW-1185">Reference proteome</keyword>